<evidence type="ECO:0000313" key="8">
    <source>
        <dbReference type="EMBL" id="TDK60823.1"/>
    </source>
</evidence>
<feature type="transmembrane region" description="Helical" evidence="6">
    <location>
        <begin position="44"/>
        <end position="63"/>
    </location>
</feature>
<feature type="transmembrane region" description="Helical" evidence="6">
    <location>
        <begin position="185"/>
        <end position="206"/>
    </location>
</feature>
<feature type="transmembrane region" description="Helical" evidence="6">
    <location>
        <begin position="12"/>
        <end position="32"/>
    </location>
</feature>
<dbReference type="AlphaFoldDB" id="A0A4R5VQH9"/>
<evidence type="ECO:0000313" key="10">
    <source>
        <dbReference type="Proteomes" id="UP001178888"/>
    </source>
</evidence>
<keyword evidence="10" id="KW-1185">Reference proteome</keyword>
<proteinExistence type="predicted"/>
<evidence type="ECO:0000256" key="1">
    <source>
        <dbReference type="ARBA" id="ARBA00004651"/>
    </source>
</evidence>
<comment type="caution">
    <text evidence="8">The sequence shown here is derived from an EMBL/GenBank/DDBJ whole genome shotgun (WGS) entry which is preliminary data.</text>
</comment>
<keyword evidence="5 6" id="KW-0472">Membrane</keyword>
<dbReference type="Pfam" id="PF09678">
    <property type="entry name" value="Caa3_CtaG"/>
    <property type="match status" value="1"/>
</dbReference>
<evidence type="ECO:0000256" key="4">
    <source>
        <dbReference type="ARBA" id="ARBA00022989"/>
    </source>
</evidence>
<keyword evidence="2" id="KW-1003">Cell membrane</keyword>
<evidence type="ECO:0000256" key="6">
    <source>
        <dbReference type="SAM" id="Phobius"/>
    </source>
</evidence>
<gene>
    <name evidence="8" type="ORF">E2K98_13940</name>
    <name evidence="7" type="ORF">RCG21_20080</name>
</gene>
<evidence type="ECO:0000256" key="2">
    <source>
        <dbReference type="ARBA" id="ARBA00022475"/>
    </source>
</evidence>
<evidence type="ECO:0000256" key="5">
    <source>
        <dbReference type="ARBA" id="ARBA00023136"/>
    </source>
</evidence>
<reference evidence="8 9" key="1">
    <citation type="submission" date="2019-03" db="EMBL/GenBank/DDBJ databases">
        <title>Bacillus niacini sp. nov. a Nicotinate-Metabolizing Mesophile Isolated from Soil.</title>
        <authorList>
            <person name="Zhang G."/>
        </authorList>
    </citation>
    <scope>NUCLEOTIDE SEQUENCE [LARGE SCALE GENOMIC DNA]</scope>
    <source>
        <strain evidence="8 9">WN066</strain>
    </source>
</reference>
<dbReference type="InterPro" id="IPR019108">
    <property type="entry name" value="Caa3_assmbl_CtaG-rel"/>
</dbReference>
<accession>A0A4R5VQH9</accession>
<dbReference type="Proteomes" id="UP000295132">
    <property type="component" value="Unassembled WGS sequence"/>
</dbReference>
<dbReference type="GO" id="GO:0005886">
    <property type="term" value="C:plasma membrane"/>
    <property type="evidence" value="ECO:0007669"/>
    <property type="project" value="UniProtKB-SubCell"/>
</dbReference>
<feature type="transmembrane region" description="Helical" evidence="6">
    <location>
        <begin position="117"/>
        <end position="139"/>
    </location>
</feature>
<keyword evidence="4 6" id="KW-1133">Transmembrane helix</keyword>
<comment type="subcellular location">
    <subcellularLocation>
        <location evidence="1">Cell membrane</location>
        <topology evidence="1">Multi-pass membrane protein</topology>
    </subcellularLocation>
</comment>
<organism evidence="8 9">
    <name type="scientific">Bacillus salipaludis</name>
    <dbReference type="NCBI Taxonomy" id="2547811"/>
    <lineage>
        <taxon>Bacteria</taxon>
        <taxon>Bacillati</taxon>
        <taxon>Bacillota</taxon>
        <taxon>Bacilli</taxon>
        <taxon>Bacillales</taxon>
        <taxon>Bacillaceae</taxon>
        <taxon>Bacillus</taxon>
    </lineage>
</organism>
<sequence length="259" mass="29422">MHLNNPEFESRLPVPEVPLLLLILSLTLGLFFKQRNLSYPLYRCIFLVLGICCIIAASIGPLASLAHMDFTAHMLVHLLLGMLAPLLVVLASPLTLLLRTLKVEAARSLTKILRWKFFSILSNPIIASILNIGGLWILYTSTLYSAMRHNILLHMLVHIHVFLAGYLFTAAIIYMDPTPHRKSYFYRAMVLVITIAGHDFLAKYLYAHPPANVPVRQAEMGSMLMYYGGDIIDLLLITIFCFQWFKAARPRVNMNTDFY</sequence>
<protein>
    <submittedName>
        <fullName evidence="8">Cytochrome c oxidase assembly protein</fullName>
    </submittedName>
</protein>
<dbReference type="Proteomes" id="UP001178888">
    <property type="component" value="Unassembled WGS sequence"/>
</dbReference>
<dbReference type="EMBL" id="JAVGVR010000001">
    <property type="protein sequence ID" value="MDQ6598630.1"/>
    <property type="molecule type" value="Genomic_DNA"/>
</dbReference>
<evidence type="ECO:0000313" key="7">
    <source>
        <dbReference type="EMBL" id="MDQ6598630.1"/>
    </source>
</evidence>
<name>A0A4R5VQH9_9BACI</name>
<dbReference type="RefSeq" id="WP_133335048.1">
    <property type="nucleotide sequence ID" value="NZ_JAVGVR010000001.1"/>
</dbReference>
<reference evidence="7" key="2">
    <citation type="submission" date="2023-08" db="EMBL/GenBank/DDBJ databases">
        <title>Nitrogen cycling bacteria in agricultural field soils.</title>
        <authorList>
            <person name="Jang J."/>
        </authorList>
    </citation>
    <scope>NUCLEOTIDE SEQUENCE</scope>
    <source>
        <strain evidence="7">PS3-36</strain>
    </source>
</reference>
<evidence type="ECO:0000313" key="9">
    <source>
        <dbReference type="Proteomes" id="UP000295132"/>
    </source>
</evidence>
<keyword evidence="3 6" id="KW-0812">Transmembrane</keyword>
<feature type="transmembrane region" description="Helical" evidence="6">
    <location>
        <begin position="75"/>
        <end position="97"/>
    </location>
</feature>
<feature type="transmembrane region" description="Helical" evidence="6">
    <location>
        <begin position="226"/>
        <end position="245"/>
    </location>
</feature>
<dbReference type="EMBL" id="SMYO01000006">
    <property type="protein sequence ID" value="TDK60823.1"/>
    <property type="molecule type" value="Genomic_DNA"/>
</dbReference>
<feature type="transmembrane region" description="Helical" evidence="6">
    <location>
        <begin position="151"/>
        <end position="173"/>
    </location>
</feature>
<evidence type="ECO:0000256" key="3">
    <source>
        <dbReference type="ARBA" id="ARBA00022692"/>
    </source>
</evidence>